<keyword evidence="3" id="KW-1185">Reference proteome</keyword>
<protein>
    <submittedName>
        <fullName evidence="2">Uncharacterized protein</fullName>
    </submittedName>
</protein>
<feature type="transmembrane region" description="Helical" evidence="1">
    <location>
        <begin position="110"/>
        <end position="127"/>
    </location>
</feature>
<evidence type="ECO:0000313" key="3">
    <source>
        <dbReference type="Proteomes" id="UP000184127"/>
    </source>
</evidence>
<reference evidence="3" key="1">
    <citation type="submission" date="2016-11" db="EMBL/GenBank/DDBJ databases">
        <authorList>
            <person name="Varghese N."/>
            <person name="Submissions S."/>
        </authorList>
    </citation>
    <scope>NUCLEOTIDE SEQUENCE [LARGE SCALE GENOMIC DNA]</scope>
    <source>
        <strain evidence="3">DSM 18761</strain>
    </source>
</reference>
<dbReference type="EMBL" id="FQUR01000016">
    <property type="protein sequence ID" value="SHF17123.1"/>
    <property type="molecule type" value="Genomic_DNA"/>
</dbReference>
<dbReference type="Proteomes" id="UP000184127">
    <property type="component" value="Unassembled WGS sequence"/>
</dbReference>
<dbReference type="AlphaFoldDB" id="A0A1M4ZGF0"/>
<feature type="transmembrane region" description="Helical" evidence="1">
    <location>
        <begin position="58"/>
        <end position="75"/>
    </location>
</feature>
<keyword evidence="1" id="KW-0812">Transmembrane</keyword>
<feature type="transmembrane region" description="Helical" evidence="1">
    <location>
        <begin position="33"/>
        <end position="52"/>
    </location>
</feature>
<gene>
    <name evidence="2" type="ORF">SAMN02745195_02004</name>
</gene>
<sequence>MTKLFSNKIIIDILLLITIFANFWLFTYSRQKYNILFLFMILVTFMAFYAYLFSSKNIFVMAIIIITYLSLVQVLRNIFNFSDLLNFICLLPIIIFNIIIILYFAKNKNIYHNYLLFLKNILLFLFIRKGR</sequence>
<evidence type="ECO:0000256" key="1">
    <source>
        <dbReference type="SAM" id="Phobius"/>
    </source>
</evidence>
<feature type="transmembrane region" description="Helical" evidence="1">
    <location>
        <begin position="84"/>
        <end position="104"/>
    </location>
</feature>
<proteinExistence type="predicted"/>
<accession>A0A1M4ZGF0</accession>
<feature type="transmembrane region" description="Helical" evidence="1">
    <location>
        <begin position="6"/>
        <end position="26"/>
    </location>
</feature>
<organism evidence="2 3">
    <name type="scientific">Thermoanaerobacter uzonensis DSM 18761</name>
    <dbReference type="NCBI Taxonomy" id="1123369"/>
    <lineage>
        <taxon>Bacteria</taxon>
        <taxon>Bacillati</taxon>
        <taxon>Bacillota</taxon>
        <taxon>Clostridia</taxon>
        <taxon>Thermoanaerobacterales</taxon>
        <taxon>Thermoanaerobacteraceae</taxon>
        <taxon>Thermoanaerobacter</taxon>
    </lineage>
</organism>
<evidence type="ECO:0000313" key="2">
    <source>
        <dbReference type="EMBL" id="SHF17123.1"/>
    </source>
</evidence>
<keyword evidence="1" id="KW-0472">Membrane</keyword>
<name>A0A1M4ZGF0_9THEO</name>
<keyword evidence="1" id="KW-1133">Transmembrane helix</keyword>